<comment type="caution">
    <text evidence="1">The sequence shown here is derived from an EMBL/GenBank/DDBJ whole genome shotgun (WGS) entry which is preliminary data.</text>
</comment>
<evidence type="ECO:0000313" key="2">
    <source>
        <dbReference type="EMBL" id="TEA02870.1"/>
    </source>
</evidence>
<evidence type="ECO:0000313" key="4">
    <source>
        <dbReference type="Proteomes" id="UP000295685"/>
    </source>
</evidence>
<accession>A0A4V3I041</accession>
<evidence type="ECO:0000313" key="3">
    <source>
        <dbReference type="Proteomes" id="UP000294844"/>
    </source>
</evidence>
<dbReference type="EMBL" id="PECM01000009">
    <property type="protein sequence ID" value="TEA02870.1"/>
    <property type="molecule type" value="Genomic_DNA"/>
</dbReference>
<dbReference type="RefSeq" id="WP_134144576.1">
    <property type="nucleotide sequence ID" value="NZ_PECK01000001.1"/>
</dbReference>
<reference evidence="3 4" key="1">
    <citation type="journal article" date="2019" name="Sci. Rep.">
        <title>Extended insight into the Mycobacterium chelonae-abscessus complex through whole genome sequencing of Mycobacterium salmoniphilum outbreak and Mycobacterium salmoniphilum-like strains.</title>
        <authorList>
            <person name="Behra P.R.K."/>
            <person name="Das S."/>
            <person name="Pettersson B.M.F."/>
            <person name="Shirreff L."/>
            <person name="DuCote T."/>
            <person name="Jacobsson K.G."/>
            <person name="Ennis D.G."/>
            <person name="Kirsebom L.A."/>
        </authorList>
    </citation>
    <scope>NUCLEOTIDE SEQUENCE [LARGE SCALE GENOMIC DNA]</scope>
    <source>
        <strain evidence="2 3">CCUG 60883</strain>
        <strain evidence="1 4">CCUG 60885</strain>
    </source>
</reference>
<organism evidence="1 4">
    <name type="scientific">Mycobacteroides salmoniphilum</name>
    <dbReference type="NCBI Taxonomy" id="404941"/>
    <lineage>
        <taxon>Bacteria</taxon>
        <taxon>Bacillati</taxon>
        <taxon>Actinomycetota</taxon>
        <taxon>Actinomycetes</taxon>
        <taxon>Mycobacteriales</taxon>
        <taxon>Mycobacteriaceae</taxon>
        <taxon>Mycobacteroides</taxon>
    </lineage>
</organism>
<proteinExistence type="predicted"/>
<sequence>MNTTAPESTSSATAPTRKYTFWSDELPILGGIDDPALSTSGKYEPGSISSSSASEYLPPLMAGKGLNALLAVLQRPGDETPWLDYEAAAMPTSVEKFMPATTLGFARSAQHKLIHAGAAGSVKKIHSGAIDPGALPAFFLEQDGFPSPAVSELLDIELVLSVVRRAITEVLDSVFKNASLIQHALVGGSEEDVDTTGLAFTDDAAEYPATSRNYSQVKVRISGPEKIKPRNYSDEDHRVWGT</sequence>
<dbReference type="Proteomes" id="UP000294844">
    <property type="component" value="Unassembled WGS sequence"/>
</dbReference>
<protein>
    <submittedName>
        <fullName evidence="1">Uncharacterized protein</fullName>
    </submittedName>
</protein>
<evidence type="ECO:0000313" key="1">
    <source>
        <dbReference type="EMBL" id="TDZ98340.1"/>
    </source>
</evidence>
<dbReference type="AlphaFoldDB" id="A0A4V3I041"/>
<name>A0A4V3I041_9MYCO</name>
<dbReference type="OrthoDB" id="10016596at2"/>
<keyword evidence="3" id="KW-1185">Reference proteome</keyword>
<gene>
    <name evidence="2" type="ORF">CCUG60883_03492</name>
    <name evidence="1" type="ORF">CCUG60885_00208</name>
</gene>
<dbReference type="Proteomes" id="UP000295685">
    <property type="component" value="Unassembled WGS sequence"/>
</dbReference>
<dbReference type="EMBL" id="PECK01000001">
    <property type="protein sequence ID" value="TDZ98340.1"/>
    <property type="molecule type" value="Genomic_DNA"/>
</dbReference>